<dbReference type="STRING" id="1148.gene:10499367"/>
<evidence type="ECO:0000313" key="1">
    <source>
        <dbReference type="EMBL" id="BAA18486.1"/>
    </source>
</evidence>
<dbReference type="EnsemblBacteria" id="BAA18486">
    <property type="protein sequence ID" value="BAA18486"/>
    <property type="gene ID" value="BAA18486"/>
</dbReference>
<dbReference type="Proteomes" id="UP000001425">
    <property type="component" value="Chromosome"/>
</dbReference>
<dbReference type="eggNOG" id="COG0470">
    <property type="taxonomic scope" value="Bacteria"/>
</dbReference>
<dbReference type="InParanoid" id="P74389"/>
<gene>
    <name evidence="1" type="primary">dnaX and dnaZ</name>
</gene>
<dbReference type="InterPro" id="IPR050238">
    <property type="entry name" value="DNA_Rep/Repair_Clamp_Loader"/>
</dbReference>
<organism evidence="1 2">
    <name type="scientific">Synechocystis sp. (strain ATCC 27184 / PCC 6803 / Kazusa)</name>
    <dbReference type="NCBI Taxonomy" id="1111708"/>
    <lineage>
        <taxon>Bacteria</taxon>
        <taxon>Bacillati</taxon>
        <taxon>Cyanobacteriota</taxon>
        <taxon>Cyanophyceae</taxon>
        <taxon>Synechococcales</taxon>
        <taxon>Merismopediaceae</taxon>
        <taxon>Synechocystis</taxon>
    </lineage>
</organism>
<dbReference type="EMBL" id="BA000022">
    <property type="protein sequence ID" value="BAA18486.1"/>
    <property type="molecule type" value="Genomic_DNA"/>
</dbReference>
<proteinExistence type="predicted"/>
<dbReference type="SUPFAM" id="SSF52540">
    <property type="entry name" value="P-loop containing nucleoside triphosphate hydrolases"/>
    <property type="match status" value="1"/>
</dbReference>
<sequence>MNRFQSILGQDQAIALLQQAIAQKRIAPAYLLVGPEGVGKSLAAKAFGETLLMGLGTKSDRQERFFAGNHPDLLKIEPTFQHQGKLLTASEADQAGLKRRAAPLIRVEQVREINRFLSRPPLEADRAVILIEEAQAMNEGAANALLKTLEEPGRATLILLAPSVDVLLPTIVSRCQRIPFYRLGEGDMTKILQRLGRQEILHHPELLAIAQGSPGLLFQAWEQMQSIPAELRQKLMQPPTSPLAAFDLAKMVDGNLDNSAQLWLVDYLQYHYWHGHHQRPWLEILEKARKYLAAYVQPRLVWETTFLALYRLENSGDRR</sequence>
<dbReference type="CDD" id="cd00009">
    <property type="entry name" value="AAA"/>
    <property type="match status" value="1"/>
</dbReference>
<dbReference type="PANTHER" id="PTHR11669:SF8">
    <property type="entry name" value="DNA POLYMERASE III SUBUNIT DELTA"/>
    <property type="match status" value="1"/>
</dbReference>
<dbReference type="NCBIfam" id="NF005638">
    <property type="entry name" value="PRK07399.1"/>
    <property type="match status" value="1"/>
</dbReference>
<dbReference type="FunFam" id="3.40.50.300:FF:001255">
    <property type="entry name" value="DNA polymerase III subunit delta"/>
    <property type="match status" value="1"/>
</dbReference>
<accession>P74389</accession>
<dbReference type="KEGG" id="syn:slr0446"/>
<keyword evidence="2" id="KW-1185">Reference proteome</keyword>
<dbReference type="PIR" id="S76227">
    <property type="entry name" value="S76227"/>
</dbReference>
<dbReference type="Pfam" id="PF13177">
    <property type="entry name" value="DNA_pol3_delta2"/>
    <property type="match status" value="1"/>
</dbReference>
<reference evidence="1 2" key="1">
    <citation type="journal article" date="1995" name="DNA Res.">
        <title>Sequence analysis of the genome of the unicellular cyanobacterium Synechocystis sp. strain PCC6803. I. Sequence features in the 1 Mb region from map positions 64% to 92% of the genome.</title>
        <authorList>
            <person name="Kaneko T."/>
            <person name="Tanaka A."/>
            <person name="Sato S."/>
            <person name="Kotani H."/>
            <person name="Sazuka T."/>
            <person name="Miyajima N."/>
            <person name="Sugiura M."/>
            <person name="Tabata S."/>
        </authorList>
    </citation>
    <scope>NUCLEOTIDE SEQUENCE [LARGE SCALE GENOMIC DNA]</scope>
    <source>
        <strain evidence="2">ATCC 27184 / PCC 6803 / Kazusa</strain>
    </source>
</reference>
<dbReference type="AlphaFoldDB" id="P74389"/>
<dbReference type="IntAct" id="P74389">
    <property type="interactions" value="2"/>
</dbReference>
<dbReference type="GO" id="GO:0006261">
    <property type="term" value="P:DNA-templated DNA replication"/>
    <property type="evidence" value="ECO:0000318"/>
    <property type="project" value="GO_Central"/>
</dbReference>
<dbReference type="PANTHER" id="PTHR11669">
    <property type="entry name" value="REPLICATION FACTOR C / DNA POLYMERASE III GAMMA-TAU SUBUNIT"/>
    <property type="match status" value="1"/>
</dbReference>
<reference evidence="1 2" key="2">
    <citation type="journal article" date="1996" name="DNA Res.">
        <title>Sequence analysis of the genome of the unicellular cyanobacterium Synechocystis sp. strain PCC6803. II. Sequence determination of the entire genome and assignment of potential protein-coding regions.</title>
        <authorList>
            <person name="Kaneko T."/>
            <person name="Sato S."/>
            <person name="Kotani H."/>
            <person name="Tanaka A."/>
            <person name="Asamizu E."/>
            <person name="Nakamura Y."/>
            <person name="Miyajima N."/>
            <person name="Hirosawa M."/>
            <person name="Sugiura M."/>
            <person name="Sasamoto S."/>
            <person name="Kimura T."/>
            <person name="Hosouchi T."/>
            <person name="Matsuno A."/>
            <person name="Muraki A."/>
            <person name="Nakazaki N."/>
            <person name="Naruo K."/>
            <person name="Okumura S."/>
            <person name="Shimpo S."/>
            <person name="Takeuchi C."/>
            <person name="Wada T."/>
            <person name="Watanabe A."/>
            <person name="Yamada M."/>
            <person name="Yasuda M."/>
            <person name="Tabata S."/>
        </authorList>
    </citation>
    <scope>NUCLEOTIDE SEQUENCE [LARGE SCALE GENOMIC DNA]</scope>
    <source>
        <strain evidence="2">ATCC 27184 / PCC 6803 / Kazusa</strain>
    </source>
</reference>
<evidence type="ECO:0000313" key="2">
    <source>
        <dbReference type="Proteomes" id="UP000001425"/>
    </source>
</evidence>
<dbReference type="PaxDb" id="1148-1653573"/>
<dbReference type="FunCoup" id="P74389">
    <property type="interactions" value="109"/>
</dbReference>
<name>P74389_SYNY3</name>
<protein>
    <submittedName>
        <fullName evidence="1">DNA polymerase III subunit</fullName>
    </submittedName>
</protein>
<dbReference type="PhylomeDB" id="P74389"/>
<dbReference type="InterPro" id="IPR027417">
    <property type="entry name" value="P-loop_NTPase"/>
</dbReference>
<dbReference type="Gene3D" id="3.40.50.300">
    <property type="entry name" value="P-loop containing nucleotide triphosphate hydrolases"/>
    <property type="match status" value="1"/>
</dbReference>